<protein>
    <submittedName>
        <fullName evidence="1">Uncharacterized protein</fullName>
    </submittedName>
</protein>
<organism evidence="1 2">
    <name type="scientific">Brachionus plicatilis</name>
    <name type="common">Marine rotifer</name>
    <name type="synonym">Brachionus muelleri</name>
    <dbReference type="NCBI Taxonomy" id="10195"/>
    <lineage>
        <taxon>Eukaryota</taxon>
        <taxon>Metazoa</taxon>
        <taxon>Spiralia</taxon>
        <taxon>Gnathifera</taxon>
        <taxon>Rotifera</taxon>
        <taxon>Eurotatoria</taxon>
        <taxon>Monogononta</taxon>
        <taxon>Pseudotrocha</taxon>
        <taxon>Ploima</taxon>
        <taxon>Brachionidae</taxon>
        <taxon>Brachionus</taxon>
    </lineage>
</organism>
<keyword evidence="2" id="KW-1185">Reference proteome</keyword>
<dbReference type="Proteomes" id="UP000276133">
    <property type="component" value="Unassembled WGS sequence"/>
</dbReference>
<sequence>MNNHSSLFIKLTKTIRLDENNCLFAELQLSVWQHSVTTPVPATLPSAATHVGEHDLTVWVTELAAYVFTVIQKVHPDCVEAATVTAPVVPTLQLKWSARTYQSRRKLNKTHKMRNFNKKAIIITINKYIDCCDGDVNELYKSIITGCKF</sequence>
<name>A0A3M7T9N5_BRAPC</name>
<dbReference type="EMBL" id="REGN01000071">
    <property type="protein sequence ID" value="RNA44685.1"/>
    <property type="molecule type" value="Genomic_DNA"/>
</dbReference>
<proteinExistence type="predicted"/>
<evidence type="ECO:0000313" key="1">
    <source>
        <dbReference type="EMBL" id="RNA44685.1"/>
    </source>
</evidence>
<evidence type="ECO:0000313" key="2">
    <source>
        <dbReference type="Proteomes" id="UP000276133"/>
    </source>
</evidence>
<dbReference type="AlphaFoldDB" id="A0A3M7T9N5"/>
<accession>A0A3M7T9N5</accession>
<comment type="caution">
    <text evidence="1">The sequence shown here is derived from an EMBL/GenBank/DDBJ whole genome shotgun (WGS) entry which is preliminary data.</text>
</comment>
<gene>
    <name evidence="1" type="ORF">BpHYR1_053713</name>
</gene>
<reference evidence="1 2" key="1">
    <citation type="journal article" date="2018" name="Sci. Rep.">
        <title>Genomic signatures of local adaptation to the degree of environmental predictability in rotifers.</title>
        <authorList>
            <person name="Franch-Gras L."/>
            <person name="Hahn C."/>
            <person name="Garcia-Roger E.M."/>
            <person name="Carmona M.J."/>
            <person name="Serra M."/>
            <person name="Gomez A."/>
        </authorList>
    </citation>
    <scope>NUCLEOTIDE SEQUENCE [LARGE SCALE GENOMIC DNA]</scope>
    <source>
        <strain evidence="1">HYR1</strain>
    </source>
</reference>